<feature type="domain" description="S1 motif" evidence="9">
    <location>
        <begin position="133"/>
        <end position="199"/>
    </location>
</feature>
<keyword evidence="4 7" id="KW-0694">RNA-binding</keyword>
<dbReference type="Gene3D" id="3.30.300.20">
    <property type="match status" value="2"/>
</dbReference>
<dbReference type="InterPro" id="IPR010213">
    <property type="entry name" value="TF_NusA"/>
</dbReference>
<organism evidence="10 11">
    <name type="scientific">Candidatus Dorea gallistercoris</name>
    <dbReference type="NCBI Taxonomy" id="2838542"/>
    <lineage>
        <taxon>Bacteria</taxon>
        <taxon>Bacillati</taxon>
        <taxon>Bacillota</taxon>
        <taxon>Clostridia</taxon>
        <taxon>Lachnospirales</taxon>
        <taxon>Lachnospiraceae</taxon>
        <taxon>Dorea</taxon>
    </lineage>
</organism>
<evidence type="ECO:0000313" key="11">
    <source>
        <dbReference type="Proteomes" id="UP000824263"/>
    </source>
</evidence>
<dbReference type="AlphaFoldDB" id="A0A9D1RB29"/>
<dbReference type="FunFam" id="3.30.300.20:FF:000002">
    <property type="entry name" value="Transcription termination/antitermination protein NusA"/>
    <property type="match status" value="1"/>
</dbReference>
<dbReference type="GO" id="GO:0003723">
    <property type="term" value="F:RNA binding"/>
    <property type="evidence" value="ECO:0007669"/>
    <property type="project" value="UniProtKB-UniRule"/>
</dbReference>
<dbReference type="SUPFAM" id="SSF69705">
    <property type="entry name" value="Transcription factor NusA, N-terminal domain"/>
    <property type="match status" value="1"/>
</dbReference>
<keyword evidence="2 7" id="KW-0963">Cytoplasm</keyword>
<gene>
    <name evidence="7 10" type="primary">nusA</name>
    <name evidence="10" type="ORF">H9873_08225</name>
</gene>
<dbReference type="CDD" id="cd04455">
    <property type="entry name" value="S1_NusA"/>
    <property type="match status" value="1"/>
</dbReference>
<reference evidence="10" key="2">
    <citation type="submission" date="2021-04" db="EMBL/GenBank/DDBJ databases">
        <authorList>
            <person name="Gilroy R."/>
        </authorList>
    </citation>
    <scope>NUCLEOTIDE SEQUENCE</scope>
    <source>
        <strain evidence="10">ChiSxjej1B13-11762</strain>
    </source>
</reference>
<comment type="function">
    <text evidence="7">Participates in both transcription termination and antitermination.</text>
</comment>
<evidence type="ECO:0000313" key="10">
    <source>
        <dbReference type="EMBL" id="HIW84294.1"/>
    </source>
</evidence>
<evidence type="ECO:0000256" key="6">
    <source>
        <dbReference type="ARBA" id="ARBA00023163"/>
    </source>
</evidence>
<feature type="compositionally biased region" description="Acidic residues" evidence="8">
    <location>
        <begin position="366"/>
        <end position="388"/>
    </location>
</feature>
<dbReference type="InterPro" id="IPR030842">
    <property type="entry name" value="TF_NusA_bacterial"/>
</dbReference>
<dbReference type="InterPro" id="IPR012340">
    <property type="entry name" value="NA-bd_OB-fold"/>
</dbReference>
<dbReference type="InterPro" id="IPR003029">
    <property type="entry name" value="S1_domain"/>
</dbReference>
<dbReference type="GO" id="GO:0031564">
    <property type="term" value="P:transcription antitermination"/>
    <property type="evidence" value="ECO:0007669"/>
    <property type="project" value="UniProtKB-UniRule"/>
</dbReference>
<dbReference type="FunFam" id="3.30.300.20:FF:000005">
    <property type="entry name" value="Transcription termination/antitermination protein NusA"/>
    <property type="match status" value="1"/>
</dbReference>
<comment type="similarity">
    <text evidence="7">Belongs to the NusA family.</text>
</comment>
<sequence length="409" mass="46178">MNTELLEALNILEKEKDISKETLLDAIENSLLNACKNHFGKADNIKLIMDRETCDYQLYAEKEVVEEVEDKLEQISLEEAKEIDSTYEIGDIVRIPIESKSFGRIATQNAKNLILQKIREEERKVIYDQYFEKEKDIVTGIVQRYVGRNISINLGKADAMLTENEQVKGEVFKPTERIKLYVVEVKNTTKGPKILVSRTHPELVKRLFESEVTEVRDGIVEIKSIAREAGSRTKIAVWSNDPDVDPVGACVGMNGARVNAIVNELRGEKIDIINWSDNPAILIENALSPAKVISVMADPDEKTASVIVPDYQLSLAIGKEGQNARLAARLTGYKIDIKSETQAIESGELPENYMEMSEGVFEEEMYEEGYDESYEEGAYEEGYDESYEEASKEAVYDEEADGDQESEEE</sequence>
<keyword evidence="1 7" id="KW-0806">Transcription termination</keyword>
<dbReference type="PROSITE" id="PS50084">
    <property type="entry name" value="KH_TYPE_1"/>
    <property type="match status" value="1"/>
</dbReference>
<dbReference type="InterPro" id="IPR025249">
    <property type="entry name" value="TF_NusA_KH_1st"/>
</dbReference>
<dbReference type="InterPro" id="IPR009019">
    <property type="entry name" value="KH_sf_prok-type"/>
</dbReference>
<evidence type="ECO:0000256" key="7">
    <source>
        <dbReference type="HAMAP-Rule" id="MF_00945"/>
    </source>
</evidence>
<dbReference type="Proteomes" id="UP000824263">
    <property type="component" value="Unassembled WGS sequence"/>
</dbReference>
<keyword evidence="5 7" id="KW-0805">Transcription regulation</keyword>
<dbReference type="GO" id="GO:0006353">
    <property type="term" value="P:DNA-templated transcription termination"/>
    <property type="evidence" value="ECO:0007669"/>
    <property type="project" value="UniProtKB-UniRule"/>
</dbReference>
<dbReference type="Pfam" id="PF26594">
    <property type="entry name" value="KH_NusA_2nd"/>
    <property type="match status" value="1"/>
</dbReference>
<dbReference type="NCBIfam" id="TIGR01953">
    <property type="entry name" value="NusA"/>
    <property type="match status" value="1"/>
</dbReference>
<dbReference type="SUPFAM" id="SSF50249">
    <property type="entry name" value="Nucleic acid-binding proteins"/>
    <property type="match status" value="1"/>
</dbReference>
<keyword evidence="6 7" id="KW-0804">Transcription</keyword>
<dbReference type="PANTHER" id="PTHR22648:SF0">
    <property type="entry name" value="TRANSCRIPTION TERMINATION_ANTITERMINATION PROTEIN NUSA"/>
    <property type="match status" value="1"/>
</dbReference>
<dbReference type="FunFam" id="3.30.1480.10:FF:000002">
    <property type="entry name" value="Transcription termination/antitermination protein NusA"/>
    <property type="match status" value="1"/>
</dbReference>
<evidence type="ECO:0000256" key="1">
    <source>
        <dbReference type="ARBA" id="ARBA00022472"/>
    </source>
</evidence>
<protein>
    <recommendedName>
        <fullName evidence="7">Transcription termination/antitermination protein NusA</fullName>
    </recommendedName>
</protein>
<dbReference type="InterPro" id="IPR036555">
    <property type="entry name" value="NusA_N_sf"/>
</dbReference>
<dbReference type="GO" id="GO:0005829">
    <property type="term" value="C:cytosol"/>
    <property type="evidence" value="ECO:0007669"/>
    <property type="project" value="TreeGrafter"/>
</dbReference>
<dbReference type="InterPro" id="IPR015946">
    <property type="entry name" value="KH_dom-like_a/b"/>
</dbReference>
<dbReference type="GO" id="GO:0003700">
    <property type="term" value="F:DNA-binding transcription factor activity"/>
    <property type="evidence" value="ECO:0007669"/>
    <property type="project" value="InterPro"/>
</dbReference>
<evidence type="ECO:0000259" key="9">
    <source>
        <dbReference type="SMART" id="SM00316"/>
    </source>
</evidence>
<name>A0A9D1RB29_9FIRM</name>
<dbReference type="Pfam" id="PF13184">
    <property type="entry name" value="KH_NusA_1st"/>
    <property type="match status" value="1"/>
</dbReference>
<dbReference type="Pfam" id="PF08529">
    <property type="entry name" value="NusA_N"/>
    <property type="match status" value="1"/>
</dbReference>
<evidence type="ECO:0000256" key="5">
    <source>
        <dbReference type="ARBA" id="ARBA00023015"/>
    </source>
</evidence>
<dbReference type="InterPro" id="IPR058582">
    <property type="entry name" value="KH_NusA_2nd"/>
</dbReference>
<feature type="compositionally biased region" description="Acidic residues" evidence="8">
    <location>
        <begin position="396"/>
        <end position="409"/>
    </location>
</feature>
<evidence type="ECO:0000256" key="4">
    <source>
        <dbReference type="ARBA" id="ARBA00022884"/>
    </source>
</evidence>
<comment type="caution">
    <text evidence="10">The sequence shown here is derived from an EMBL/GenBank/DDBJ whole genome shotgun (WGS) entry which is preliminary data.</text>
</comment>
<dbReference type="CDD" id="cd02134">
    <property type="entry name" value="KH-II_NusA_rpt1"/>
    <property type="match status" value="1"/>
</dbReference>
<dbReference type="Gene3D" id="2.40.50.140">
    <property type="entry name" value="Nucleic acid-binding proteins"/>
    <property type="match status" value="1"/>
</dbReference>
<keyword evidence="3 7" id="KW-0889">Transcription antitermination</keyword>
<dbReference type="HAMAP" id="MF_00945_B">
    <property type="entry name" value="NusA_B"/>
    <property type="match status" value="1"/>
</dbReference>
<evidence type="ECO:0000256" key="3">
    <source>
        <dbReference type="ARBA" id="ARBA00022814"/>
    </source>
</evidence>
<reference evidence="10" key="1">
    <citation type="journal article" date="2021" name="PeerJ">
        <title>Extensive microbial diversity within the chicken gut microbiome revealed by metagenomics and culture.</title>
        <authorList>
            <person name="Gilroy R."/>
            <person name="Ravi A."/>
            <person name="Getino M."/>
            <person name="Pursley I."/>
            <person name="Horton D.L."/>
            <person name="Alikhan N.F."/>
            <person name="Baker D."/>
            <person name="Gharbi K."/>
            <person name="Hall N."/>
            <person name="Watson M."/>
            <person name="Adriaenssens E.M."/>
            <person name="Foster-Nyarko E."/>
            <person name="Jarju S."/>
            <person name="Secka A."/>
            <person name="Antonio M."/>
            <person name="Oren A."/>
            <person name="Chaudhuri R.R."/>
            <person name="La Ragione R."/>
            <person name="Hildebrand F."/>
            <person name="Pallen M.J."/>
        </authorList>
    </citation>
    <scope>NUCLEOTIDE SEQUENCE</scope>
    <source>
        <strain evidence="10">ChiSxjej1B13-11762</strain>
    </source>
</reference>
<dbReference type="CDD" id="cd22529">
    <property type="entry name" value="KH-II_NusA_rpt2"/>
    <property type="match status" value="1"/>
</dbReference>
<evidence type="ECO:0000256" key="2">
    <source>
        <dbReference type="ARBA" id="ARBA00022490"/>
    </source>
</evidence>
<proteinExistence type="inferred from homology"/>
<comment type="subcellular location">
    <subcellularLocation>
        <location evidence="7">Cytoplasm</location>
    </subcellularLocation>
</comment>
<dbReference type="SUPFAM" id="SSF54814">
    <property type="entry name" value="Prokaryotic type KH domain (KH-domain type II)"/>
    <property type="match status" value="2"/>
</dbReference>
<accession>A0A9D1RB29</accession>
<feature type="region of interest" description="Disordered" evidence="8">
    <location>
        <begin position="366"/>
        <end position="409"/>
    </location>
</feature>
<dbReference type="InterPro" id="IPR013735">
    <property type="entry name" value="TF_NusA_N"/>
</dbReference>
<dbReference type="SMART" id="SM00316">
    <property type="entry name" value="S1"/>
    <property type="match status" value="1"/>
</dbReference>
<evidence type="ECO:0000256" key="8">
    <source>
        <dbReference type="SAM" id="MobiDB-lite"/>
    </source>
</evidence>
<dbReference type="Gene3D" id="3.30.1480.10">
    <property type="entry name" value="NusA, N-terminal domain"/>
    <property type="match status" value="1"/>
</dbReference>
<dbReference type="PANTHER" id="PTHR22648">
    <property type="entry name" value="TRANSCRIPTION TERMINATION FACTOR NUSA"/>
    <property type="match status" value="1"/>
</dbReference>
<dbReference type="EMBL" id="DXGF01000141">
    <property type="protein sequence ID" value="HIW84294.1"/>
    <property type="molecule type" value="Genomic_DNA"/>
</dbReference>
<comment type="subunit">
    <text evidence="7">Monomer. Binds directly to the core enzyme of the DNA-dependent RNA polymerase and to nascent RNA.</text>
</comment>